<name>A0ABT4K6P3_9LACO</name>
<reference evidence="2 3" key="1">
    <citation type="submission" date="2022-01" db="EMBL/GenBank/DDBJ databases">
        <title>VMRC isolate genome collection.</title>
        <authorList>
            <person name="France M."/>
            <person name="Rutt L."/>
            <person name="Humphrys M."/>
            <person name="Ravel J."/>
        </authorList>
    </citation>
    <scope>NUCLEOTIDE SEQUENCE [LARGE SCALE GENOMIC DNA]</scope>
    <source>
        <strain evidence="2 3">C0030B4</strain>
    </source>
</reference>
<dbReference type="InterPro" id="IPR010359">
    <property type="entry name" value="IrrE_HExxH"/>
</dbReference>
<proteinExistence type="predicted"/>
<feature type="domain" description="IrrE N-terminal-like" evidence="1">
    <location>
        <begin position="27"/>
        <end position="119"/>
    </location>
</feature>
<sequence length="152" mass="18075">MYPYEQLASKYPHINVLYRIMPAHLPGLTVNNNVYISEHETNARKYEVLQEEIAHYETTVGDITAGDTRDKRKQENKARSLAMERTVTLDNLIYCYYHNLWTPEEIADYCNVEVEYLYKAIDNYRTKYGPVFRYKRYVIDMSKNIKITLSKN</sequence>
<evidence type="ECO:0000259" key="1">
    <source>
        <dbReference type="Pfam" id="PF06114"/>
    </source>
</evidence>
<dbReference type="EMBL" id="JAKHMS010000007">
    <property type="protein sequence ID" value="MCZ3781406.1"/>
    <property type="molecule type" value="Genomic_DNA"/>
</dbReference>
<keyword evidence="3" id="KW-1185">Reference proteome</keyword>
<comment type="caution">
    <text evidence="2">The sequence shown here is derived from an EMBL/GenBank/DDBJ whole genome shotgun (WGS) entry which is preliminary data.</text>
</comment>
<protein>
    <submittedName>
        <fullName evidence="2">Toxin</fullName>
    </submittedName>
</protein>
<dbReference type="Proteomes" id="UP001527392">
    <property type="component" value="Unassembled WGS sequence"/>
</dbReference>
<accession>A0ABT4K6P3</accession>
<evidence type="ECO:0000313" key="2">
    <source>
        <dbReference type="EMBL" id="MCZ3781406.1"/>
    </source>
</evidence>
<organism evidence="2 3">
    <name type="scientific">Limosilactobacillus vaginalis</name>
    <dbReference type="NCBI Taxonomy" id="1633"/>
    <lineage>
        <taxon>Bacteria</taxon>
        <taxon>Bacillati</taxon>
        <taxon>Bacillota</taxon>
        <taxon>Bacilli</taxon>
        <taxon>Lactobacillales</taxon>
        <taxon>Lactobacillaceae</taxon>
        <taxon>Limosilactobacillus</taxon>
    </lineage>
</organism>
<dbReference type="RefSeq" id="WP_269257307.1">
    <property type="nucleotide sequence ID" value="NZ_JAKHMK010000006.1"/>
</dbReference>
<gene>
    <name evidence="2" type="ORF">L2504_04515</name>
</gene>
<dbReference type="Pfam" id="PF06114">
    <property type="entry name" value="Peptidase_M78"/>
    <property type="match status" value="1"/>
</dbReference>
<evidence type="ECO:0000313" key="3">
    <source>
        <dbReference type="Proteomes" id="UP001527392"/>
    </source>
</evidence>